<dbReference type="OrthoDB" id="117402at2"/>
<proteinExistence type="inferred from homology"/>
<evidence type="ECO:0000256" key="6">
    <source>
        <dbReference type="SAM" id="Phobius"/>
    </source>
</evidence>
<dbReference type="AlphaFoldDB" id="A0A1I4K0Z9"/>
<comment type="similarity">
    <text evidence="1">Belongs to the thioredoxin family. DsbA subfamily.</text>
</comment>
<dbReference type="CDD" id="cd02972">
    <property type="entry name" value="DsbA_family"/>
    <property type="match status" value="1"/>
</dbReference>
<evidence type="ECO:0000256" key="5">
    <source>
        <dbReference type="ARBA" id="ARBA00023284"/>
    </source>
</evidence>
<evidence type="ECO:0000256" key="4">
    <source>
        <dbReference type="ARBA" id="ARBA00023157"/>
    </source>
</evidence>
<protein>
    <submittedName>
        <fullName evidence="8">Protein-disulfide isomerase</fullName>
    </submittedName>
</protein>
<organism evidence="8 9">
    <name type="scientific">Geodermatophilus ruber</name>
    <dbReference type="NCBI Taxonomy" id="504800"/>
    <lineage>
        <taxon>Bacteria</taxon>
        <taxon>Bacillati</taxon>
        <taxon>Actinomycetota</taxon>
        <taxon>Actinomycetes</taxon>
        <taxon>Geodermatophilales</taxon>
        <taxon>Geodermatophilaceae</taxon>
        <taxon>Geodermatophilus</taxon>
    </lineage>
</organism>
<evidence type="ECO:0000313" key="8">
    <source>
        <dbReference type="EMBL" id="SFL72257.1"/>
    </source>
</evidence>
<keyword evidence="9" id="KW-1185">Reference proteome</keyword>
<dbReference type="EMBL" id="FOSW01000016">
    <property type="protein sequence ID" value="SFL72257.1"/>
    <property type="molecule type" value="Genomic_DNA"/>
</dbReference>
<name>A0A1I4K0Z9_9ACTN</name>
<dbReference type="Pfam" id="PF13462">
    <property type="entry name" value="Thioredoxin_4"/>
    <property type="match status" value="1"/>
</dbReference>
<dbReference type="Proteomes" id="UP000199152">
    <property type="component" value="Unassembled WGS sequence"/>
</dbReference>
<keyword evidence="3" id="KW-0560">Oxidoreductase</keyword>
<dbReference type="RefSeq" id="WP_091328971.1">
    <property type="nucleotide sequence ID" value="NZ_FOSW01000016.1"/>
</dbReference>
<sequence>MHPGRGAGRSGHPAVRVAVAVAVLMVAVLTVIAVQSHGPARSDAAVPAGAVDGGTAFVAGSPRAPVTVDVYEDFQCPVCSRFEAETGGTLAVLAARGTAQVRYHPIAVLDRASTDRYSTRALNAAAVVADAAGTRAFLAFHDLAFAHQPAEGSRGLTDAQLTALAAQAGADGAAVTHGITHLRFAEWTRQVTDDASRAGVTSTPTVLVDGKALADRTAAGLAAAVAAATRS</sequence>
<keyword evidence="8" id="KW-0413">Isomerase</keyword>
<dbReference type="STRING" id="504800.SAMN04488085_11647"/>
<evidence type="ECO:0000256" key="1">
    <source>
        <dbReference type="ARBA" id="ARBA00005791"/>
    </source>
</evidence>
<keyword evidence="6" id="KW-1133">Transmembrane helix</keyword>
<dbReference type="PANTHER" id="PTHR13887:SF14">
    <property type="entry name" value="DISULFIDE BOND FORMATION PROTEIN D"/>
    <property type="match status" value="1"/>
</dbReference>
<dbReference type="InParanoid" id="A0A1I4K0Z9"/>
<evidence type="ECO:0000256" key="3">
    <source>
        <dbReference type="ARBA" id="ARBA00023002"/>
    </source>
</evidence>
<evidence type="ECO:0000256" key="2">
    <source>
        <dbReference type="ARBA" id="ARBA00022729"/>
    </source>
</evidence>
<keyword evidence="2" id="KW-0732">Signal</keyword>
<keyword evidence="6" id="KW-0472">Membrane</keyword>
<reference evidence="8 9" key="1">
    <citation type="submission" date="2016-10" db="EMBL/GenBank/DDBJ databases">
        <authorList>
            <person name="de Groot N.N."/>
        </authorList>
    </citation>
    <scope>NUCLEOTIDE SEQUENCE [LARGE SCALE GENOMIC DNA]</scope>
    <source>
        <strain evidence="8 9">DSM 45317</strain>
    </source>
</reference>
<dbReference type="SUPFAM" id="SSF52833">
    <property type="entry name" value="Thioredoxin-like"/>
    <property type="match status" value="1"/>
</dbReference>
<accession>A0A1I4K0Z9</accession>
<dbReference type="InterPro" id="IPR036249">
    <property type="entry name" value="Thioredoxin-like_sf"/>
</dbReference>
<evidence type="ECO:0000313" key="9">
    <source>
        <dbReference type="Proteomes" id="UP000199152"/>
    </source>
</evidence>
<dbReference type="InterPro" id="IPR012336">
    <property type="entry name" value="Thioredoxin-like_fold"/>
</dbReference>
<keyword evidence="6" id="KW-0812">Transmembrane</keyword>
<keyword evidence="4" id="KW-1015">Disulfide bond</keyword>
<dbReference type="PANTHER" id="PTHR13887">
    <property type="entry name" value="GLUTATHIONE S-TRANSFERASE KAPPA"/>
    <property type="match status" value="1"/>
</dbReference>
<dbReference type="GO" id="GO:0016491">
    <property type="term" value="F:oxidoreductase activity"/>
    <property type="evidence" value="ECO:0007669"/>
    <property type="project" value="UniProtKB-KW"/>
</dbReference>
<evidence type="ECO:0000259" key="7">
    <source>
        <dbReference type="Pfam" id="PF13462"/>
    </source>
</evidence>
<dbReference type="Gene3D" id="3.40.30.10">
    <property type="entry name" value="Glutaredoxin"/>
    <property type="match status" value="1"/>
</dbReference>
<keyword evidence="5" id="KW-0676">Redox-active center</keyword>
<dbReference type="GO" id="GO:0016853">
    <property type="term" value="F:isomerase activity"/>
    <property type="evidence" value="ECO:0007669"/>
    <property type="project" value="UniProtKB-KW"/>
</dbReference>
<feature type="domain" description="Thioredoxin-like fold" evidence="7">
    <location>
        <begin position="55"/>
        <end position="225"/>
    </location>
</feature>
<feature type="transmembrane region" description="Helical" evidence="6">
    <location>
        <begin position="14"/>
        <end position="34"/>
    </location>
</feature>
<gene>
    <name evidence="8" type="ORF">SAMN04488085_11647</name>
</gene>